<protein>
    <submittedName>
        <fullName evidence="1">Uncharacterized protein</fullName>
    </submittedName>
</protein>
<dbReference type="Proteomes" id="UP000076858">
    <property type="component" value="Unassembled WGS sequence"/>
</dbReference>
<keyword evidence="2" id="KW-1185">Reference proteome</keyword>
<proteinExistence type="predicted"/>
<comment type="caution">
    <text evidence="1">The sequence shown here is derived from an EMBL/GenBank/DDBJ whole genome shotgun (WGS) entry which is preliminary data.</text>
</comment>
<sequence>METEKQNESKIYTPKTSLQHDVSTLHFTSISAFCNPVVWDSETCKTFGENREQKV</sequence>
<organism evidence="1 2">
    <name type="scientific">Daphnia magna</name>
    <dbReference type="NCBI Taxonomy" id="35525"/>
    <lineage>
        <taxon>Eukaryota</taxon>
        <taxon>Metazoa</taxon>
        <taxon>Ecdysozoa</taxon>
        <taxon>Arthropoda</taxon>
        <taxon>Crustacea</taxon>
        <taxon>Branchiopoda</taxon>
        <taxon>Diplostraca</taxon>
        <taxon>Cladocera</taxon>
        <taxon>Anomopoda</taxon>
        <taxon>Daphniidae</taxon>
        <taxon>Daphnia</taxon>
    </lineage>
</organism>
<gene>
    <name evidence="1" type="ORF">APZ42_000693</name>
</gene>
<evidence type="ECO:0000313" key="1">
    <source>
        <dbReference type="EMBL" id="KZS02315.1"/>
    </source>
</evidence>
<evidence type="ECO:0000313" key="2">
    <source>
        <dbReference type="Proteomes" id="UP000076858"/>
    </source>
</evidence>
<accession>A0A164JG81</accession>
<dbReference type="AlphaFoldDB" id="A0A164JG81"/>
<dbReference type="EMBL" id="LRGB01004693">
    <property type="protein sequence ID" value="KZS02315.1"/>
    <property type="molecule type" value="Genomic_DNA"/>
</dbReference>
<reference evidence="1 2" key="1">
    <citation type="submission" date="2016-03" db="EMBL/GenBank/DDBJ databases">
        <title>EvidentialGene: Evidence-directed Construction of Genes on Genomes.</title>
        <authorList>
            <person name="Gilbert D.G."/>
            <person name="Choi J.-H."/>
            <person name="Mockaitis K."/>
            <person name="Colbourne J."/>
            <person name="Pfrender M."/>
        </authorList>
    </citation>
    <scope>NUCLEOTIDE SEQUENCE [LARGE SCALE GENOMIC DNA]</scope>
    <source>
        <strain evidence="1 2">Xinb3</strain>
        <tissue evidence="1">Complete organism</tissue>
    </source>
</reference>
<name>A0A164JG81_9CRUS</name>